<dbReference type="AlphaFoldDB" id="A0A1V6RR48"/>
<name>A0A1V6RR48_9EURO</name>
<gene>
    <name evidence="2" type="ORF">PENSOL_c001G02580</name>
</gene>
<proteinExistence type="predicted"/>
<comment type="caution">
    <text evidence="2">The sequence shown here is derived from an EMBL/GenBank/DDBJ whole genome shotgun (WGS) entry which is preliminary data.</text>
</comment>
<feature type="compositionally biased region" description="Pro residues" evidence="1">
    <location>
        <begin position="8"/>
        <end position="18"/>
    </location>
</feature>
<protein>
    <submittedName>
        <fullName evidence="2">Uncharacterized protein</fullName>
    </submittedName>
</protein>
<feature type="region of interest" description="Disordered" evidence="1">
    <location>
        <begin position="1"/>
        <end position="27"/>
    </location>
</feature>
<dbReference type="Proteomes" id="UP000191612">
    <property type="component" value="Unassembled WGS sequence"/>
</dbReference>
<evidence type="ECO:0000313" key="3">
    <source>
        <dbReference type="Proteomes" id="UP000191612"/>
    </source>
</evidence>
<evidence type="ECO:0000313" key="2">
    <source>
        <dbReference type="EMBL" id="OQE03949.1"/>
    </source>
</evidence>
<organism evidence="2 3">
    <name type="scientific">Penicillium solitum</name>
    <dbReference type="NCBI Taxonomy" id="60172"/>
    <lineage>
        <taxon>Eukaryota</taxon>
        <taxon>Fungi</taxon>
        <taxon>Dikarya</taxon>
        <taxon>Ascomycota</taxon>
        <taxon>Pezizomycotina</taxon>
        <taxon>Eurotiomycetes</taxon>
        <taxon>Eurotiomycetidae</taxon>
        <taxon>Eurotiales</taxon>
        <taxon>Aspergillaceae</taxon>
        <taxon>Penicillium</taxon>
    </lineage>
</organism>
<sequence>MAETSADAPPPPPPPPPSRSNKEKKKEWCAAIKKGKRERKKARRARIDAIFNALKDHYNAMGGPNQPAAGSDTIRVLREWAEILEERNPHIHVKKE</sequence>
<accession>A0A1V6RR48</accession>
<evidence type="ECO:0000256" key="1">
    <source>
        <dbReference type="SAM" id="MobiDB-lite"/>
    </source>
</evidence>
<dbReference type="EMBL" id="MDYO01000001">
    <property type="protein sequence ID" value="OQE03949.1"/>
    <property type="molecule type" value="Genomic_DNA"/>
</dbReference>
<keyword evidence="3" id="KW-1185">Reference proteome</keyword>
<reference evidence="3" key="1">
    <citation type="journal article" date="2017" name="Nat. Microbiol.">
        <title>Global analysis of biosynthetic gene clusters reveals vast potential of secondary metabolite production in Penicillium species.</title>
        <authorList>
            <person name="Nielsen J.C."/>
            <person name="Grijseels S."/>
            <person name="Prigent S."/>
            <person name="Ji B."/>
            <person name="Dainat J."/>
            <person name="Nielsen K.F."/>
            <person name="Frisvad J.C."/>
            <person name="Workman M."/>
            <person name="Nielsen J."/>
        </authorList>
    </citation>
    <scope>NUCLEOTIDE SEQUENCE [LARGE SCALE GENOMIC DNA]</scope>
    <source>
        <strain evidence="3">IBT 29525</strain>
    </source>
</reference>